<dbReference type="InterPro" id="IPR001810">
    <property type="entry name" value="F-box_dom"/>
</dbReference>
<accession>A0A8H5F6B5</accession>
<reference evidence="3 4" key="1">
    <citation type="journal article" date="2020" name="ISME J.">
        <title>Uncovering the hidden diversity of litter-decomposition mechanisms in mushroom-forming fungi.</title>
        <authorList>
            <person name="Floudas D."/>
            <person name="Bentzer J."/>
            <person name="Ahren D."/>
            <person name="Johansson T."/>
            <person name="Persson P."/>
            <person name="Tunlid A."/>
        </authorList>
    </citation>
    <scope>NUCLEOTIDE SEQUENCE [LARGE SCALE GENOMIC DNA]</scope>
    <source>
        <strain evidence="3 4">CBS 101986</strain>
    </source>
</reference>
<dbReference type="AlphaFoldDB" id="A0A8H5F6B5"/>
<name>A0A8H5F6B5_9AGAR</name>
<dbReference type="Gene3D" id="1.20.1280.50">
    <property type="match status" value="1"/>
</dbReference>
<evidence type="ECO:0000256" key="1">
    <source>
        <dbReference type="SAM" id="Phobius"/>
    </source>
</evidence>
<keyword evidence="1" id="KW-0812">Transmembrane</keyword>
<feature type="domain" description="F-box" evidence="2">
    <location>
        <begin position="47"/>
        <end position="93"/>
    </location>
</feature>
<evidence type="ECO:0000259" key="2">
    <source>
        <dbReference type="Pfam" id="PF12937"/>
    </source>
</evidence>
<keyword evidence="4" id="KW-1185">Reference proteome</keyword>
<evidence type="ECO:0000313" key="3">
    <source>
        <dbReference type="EMBL" id="KAF5325122.1"/>
    </source>
</evidence>
<dbReference type="OrthoDB" id="2884925at2759"/>
<dbReference type="Proteomes" id="UP000567179">
    <property type="component" value="Unassembled WGS sequence"/>
</dbReference>
<protein>
    <recommendedName>
        <fullName evidence="2">F-box domain-containing protein</fullName>
    </recommendedName>
</protein>
<keyword evidence="1" id="KW-1133">Transmembrane helix</keyword>
<comment type="caution">
    <text evidence="3">The sequence shown here is derived from an EMBL/GenBank/DDBJ whole genome shotgun (WGS) entry which is preliminary data.</text>
</comment>
<sequence length="164" mass="18995">MATQTSYHKAQLLIDEEITELTAQWTQLQESIRRLKTRRNELAPVYKLPDEVLQHIFLIFRDLSDQHPKNWQQVTHICRDWRHAAVGSPSLWTLLLDPPNALVPLMLERSKSAPLAVRLLTLSNISIVTLTAILHNIERIRTLILHFMPSDYLDTFHNIFASLG</sequence>
<evidence type="ECO:0000313" key="4">
    <source>
        <dbReference type="Proteomes" id="UP000567179"/>
    </source>
</evidence>
<organism evidence="3 4">
    <name type="scientific">Psilocybe cf. subviscida</name>
    <dbReference type="NCBI Taxonomy" id="2480587"/>
    <lineage>
        <taxon>Eukaryota</taxon>
        <taxon>Fungi</taxon>
        <taxon>Dikarya</taxon>
        <taxon>Basidiomycota</taxon>
        <taxon>Agaricomycotina</taxon>
        <taxon>Agaricomycetes</taxon>
        <taxon>Agaricomycetidae</taxon>
        <taxon>Agaricales</taxon>
        <taxon>Agaricineae</taxon>
        <taxon>Strophariaceae</taxon>
        <taxon>Psilocybe</taxon>
    </lineage>
</organism>
<gene>
    <name evidence="3" type="ORF">D9619_010031</name>
</gene>
<dbReference type="SUPFAM" id="SSF81383">
    <property type="entry name" value="F-box domain"/>
    <property type="match status" value="1"/>
</dbReference>
<feature type="transmembrane region" description="Helical" evidence="1">
    <location>
        <begin position="115"/>
        <end position="134"/>
    </location>
</feature>
<proteinExistence type="predicted"/>
<dbReference type="Pfam" id="PF12937">
    <property type="entry name" value="F-box-like"/>
    <property type="match status" value="1"/>
</dbReference>
<dbReference type="InterPro" id="IPR036047">
    <property type="entry name" value="F-box-like_dom_sf"/>
</dbReference>
<dbReference type="EMBL" id="JAACJJ010000015">
    <property type="protein sequence ID" value="KAF5325122.1"/>
    <property type="molecule type" value="Genomic_DNA"/>
</dbReference>
<keyword evidence="1" id="KW-0472">Membrane</keyword>